<dbReference type="PANTHER" id="PTHR45623">
    <property type="entry name" value="CHROMODOMAIN-HELICASE-DNA-BINDING PROTEIN 3-RELATED-RELATED"/>
    <property type="match status" value="1"/>
</dbReference>
<dbReference type="AlphaFoldDB" id="A0A843UXI1"/>
<dbReference type="GO" id="GO:0000785">
    <property type="term" value="C:chromatin"/>
    <property type="evidence" value="ECO:0007669"/>
    <property type="project" value="TreeGrafter"/>
</dbReference>
<gene>
    <name evidence="2" type="ORF">Taro_017928</name>
</gene>
<dbReference type="GO" id="GO:0005634">
    <property type="term" value="C:nucleus"/>
    <property type="evidence" value="ECO:0007669"/>
    <property type="project" value="TreeGrafter"/>
</dbReference>
<dbReference type="Proteomes" id="UP000652761">
    <property type="component" value="Unassembled WGS sequence"/>
</dbReference>
<dbReference type="Gene3D" id="3.40.50.10810">
    <property type="entry name" value="Tandem AAA-ATPase domain"/>
    <property type="match status" value="1"/>
</dbReference>
<evidence type="ECO:0000313" key="3">
    <source>
        <dbReference type="Proteomes" id="UP000652761"/>
    </source>
</evidence>
<accession>A0A843UXI1</accession>
<evidence type="ECO:0000313" key="2">
    <source>
        <dbReference type="EMBL" id="MQL85393.1"/>
    </source>
</evidence>
<dbReference type="InterPro" id="IPR027417">
    <property type="entry name" value="P-loop_NTPase"/>
</dbReference>
<dbReference type="OrthoDB" id="885191at2759"/>
<sequence length="314" mass="34836">DYDALDFIGWEALVVDDCQNLVVSKHLEHLKKLSVDFSLILLNSQLKDNIADYLNLLSFLDSGSSRCSFDVIDASCITDTAELALLKNRLSKYIAHNRRVDCSKFLEYWIPIELSTVQLEQYCATLIAHSLSLRSFSKIDHVGVLRDIVVSQRKCCDHPYLVDEFLQAKLTKDLQAADYLDIGVKASGKLELLDRILQEMKDRGQRVVILFQVGPLIILLLCEYHATTTSPSLSTLTAAPSSSPSSPSVDLLGEPVVIESWEQLLGIQGESSGEGWDDATVFPFAIWDGAVGWVDDPFLFDCEEATVGASLIDC</sequence>
<organism evidence="2 3">
    <name type="scientific">Colocasia esculenta</name>
    <name type="common">Wild taro</name>
    <name type="synonym">Arum esculentum</name>
    <dbReference type="NCBI Taxonomy" id="4460"/>
    <lineage>
        <taxon>Eukaryota</taxon>
        <taxon>Viridiplantae</taxon>
        <taxon>Streptophyta</taxon>
        <taxon>Embryophyta</taxon>
        <taxon>Tracheophyta</taxon>
        <taxon>Spermatophyta</taxon>
        <taxon>Magnoliopsida</taxon>
        <taxon>Liliopsida</taxon>
        <taxon>Araceae</taxon>
        <taxon>Aroideae</taxon>
        <taxon>Colocasieae</taxon>
        <taxon>Colocasia</taxon>
    </lineage>
</organism>
<dbReference type="GO" id="GO:0003677">
    <property type="term" value="F:DNA binding"/>
    <property type="evidence" value="ECO:0007669"/>
    <property type="project" value="TreeGrafter"/>
</dbReference>
<proteinExistence type="predicted"/>
<dbReference type="InterPro" id="IPR038718">
    <property type="entry name" value="SNF2-like_sf"/>
</dbReference>
<name>A0A843UXI1_COLES</name>
<protein>
    <submittedName>
        <fullName evidence="2">Uncharacterized protein</fullName>
    </submittedName>
</protein>
<evidence type="ECO:0000256" key="1">
    <source>
        <dbReference type="ARBA" id="ARBA00023242"/>
    </source>
</evidence>
<dbReference type="EMBL" id="NMUH01000826">
    <property type="protein sequence ID" value="MQL85393.1"/>
    <property type="molecule type" value="Genomic_DNA"/>
</dbReference>
<dbReference type="SUPFAM" id="SSF52540">
    <property type="entry name" value="P-loop containing nucleoside triphosphate hydrolases"/>
    <property type="match status" value="1"/>
</dbReference>
<dbReference type="Gene3D" id="3.40.50.300">
    <property type="entry name" value="P-loop containing nucleotide triphosphate hydrolases"/>
    <property type="match status" value="1"/>
</dbReference>
<feature type="non-terminal residue" evidence="2">
    <location>
        <position position="314"/>
    </location>
</feature>
<comment type="caution">
    <text evidence="2">The sequence shown here is derived from an EMBL/GenBank/DDBJ whole genome shotgun (WGS) entry which is preliminary data.</text>
</comment>
<dbReference type="GO" id="GO:0003682">
    <property type="term" value="F:chromatin binding"/>
    <property type="evidence" value="ECO:0007669"/>
    <property type="project" value="TreeGrafter"/>
</dbReference>
<feature type="non-terminal residue" evidence="2">
    <location>
        <position position="1"/>
    </location>
</feature>
<dbReference type="GO" id="GO:0016887">
    <property type="term" value="F:ATP hydrolysis activity"/>
    <property type="evidence" value="ECO:0007669"/>
    <property type="project" value="TreeGrafter"/>
</dbReference>
<keyword evidence="1" id="KW-0539">Nucleus</keyword>
<dbReference type="GO" id="GO:0140658">
    <property type="term" value="F:ATP-dependent chromatin remodeler activity"/>
    <property type="evidence" value="ECO:0007669"/>
    <property type="project" value="TreeGrafter"/>
</dbReference>
<keyword evidence="3" id="KW-1185">Reference proteome</keyword>
<reference evidence="2" key="1">
    <citation type="submission" date="2017-07" db="EMBL/GenBank/DDBJ databases">
        <title>Taro Niue Genome Assembly and Annotation.</title>
        <authorList>
            <person name="Atibalentja N."/>
            <person name="Keating K."/>
            <person name="Fields C.J."/>
        </authorList>
    </citation>
    <scope>NUCLEOTIDE SEQUENCE</scope>
    <source>
        <strain evidence="2">Niue_2</strain>
        <tissue evidence="2">Leaf</tissue>
    </source>
</reference>
<dbReference type="PANTHER" id="PTHR45623:SF13">
    <property type="entry name" value="HELICASE PROTEIN MOM1"/>
    <property type="match status" value="1"/>
</dbReference>
<dbReference type="GO" id="GO:0042393">
    <property type="term" value="F:histone binding"/>
    <property type="evidence" value="ECO:0007669"/>
    <property type="project" value="TreeGrafter"/>
</dbReference>